<dbReference type="SUPFAM" id="SSF103481">
    <property type="entry name" value="Multidrug resistance efflux transporter EmrE"/>
    <property type="match status" value="2"/>
</dbReference>
<proteinExistence type="predicted"/>
<dbReference type="Proteomes" id="UP000004310">
    <property type="component" value="Unassembled WGS sequence"/>
</dbReference>
<organism evidence="3 4">
    <name type="scientific">Fulvimarina pelagi HTCC2506</name>
    <dbReference type="NCBI Taxonomy" id="314231"/>
    <lineage>
        <taxon>Bacteria</taxon>
        <taxon>Pseudomonadati</taxon>
        <taxon>Pseudomonadota</taxon>
        <taxon>Alphaproteobacteria</taxon>
        <taxon>Hyphomicrobiales</taxon>
        <taxon>Aurantimonadaceae</taxon>
        <taxon>Fulvimarina</taxon>
    </lineage>
</organism>
<feature type="domain" description="EamA" evidence="2">
    <location>
        <begin position="207"/>
        <end position="342"/>
    </location>
</feature>
<keyword evidence="1" id="KW-0472">Membrane</keyword>
<feature type="transmembrane region" description="Helical" evidence="1">
    <location>
        <begin position="270"/>
        <end position="289"/>
    </location>
</feature>
<dbReference type="Pfam" id="PF00892">
    <property type="entry name" value="EamA"/>
    <property type="match status" value="2"/>
</dbReference>
<name>Q0FYQ6_9HYPH</name>
<feature type="transmembrane region" description="Helical" evidence="1">
    <location>
        <begin position="152"/>
        <end position="171"/>
    </location>
</feature>
<evidence type="ECO:0000256" key="1">
    <source>
        <dbReference type="SAM" id="Phobius"/>
    </source>
</evidence>
<evidence type="ECO:0000313" key="4">
    <source>
        <dbReference type="Proteomes" id="UP000004310"/>
    </source>
</evidence>
<feature type="transmembrane region" description="Helical" evidence="1">
    <location>
        <begin position="301"/>
        <end position="320"/>
    </location>
</feature>
<dbReference type="GO" id="GO:0016020">
    <property type="term" value="C:membrane"/>
    <property type="evidence" value="ECO:0007669"/>
    <property type="project" value="InterPro"/>
</dbReference>
<dbReference type="InterPro" id="IPR037185">
    <property type="entry name" value="EmrE-like"/>
</dbReference>
<gene>
    <name evidence="3" type="ORF">FP2506_11867</name>
</gene>
<keyword evidence="1" id="KW-0812">Transmembrane</keyword>
<evidence type="ECO:0000259" key="2">
    <source>
        <dbReference type="Pfam" id="PF00892"/>
    </source>
</evidence>
<comment type="caution">
    <text evidence="3">The sequence shown here is derived from an EMBL/GenBank/DDBJ whole genome shotgun (WGS) entry which is preliminary data.</text>
</comment>
<dbReference type="InterPro" id="IPR000620">
    <property type="entry name" value="EamA_dom"/>
</dbReference>
<dbReference type="HOGENOM" id="CLU_032828_2_2_5"/>
<keyword evidence="1" id="KW-1133">Transmembrane helix</keyword>
<reference evidence="3 4" key="1">
    <citation type="journal article" date="2010" name="J. Bacteriol.">
        <title>Genome sequence of Fulvimarina pelagi HTCC2506T, a Mn(II)-oxidizing alphaproteobacterium possessing an aerobic anoxygenic photosynthetic gene cluster and Xanthorhodopsin.</title>
        <authorList>
            <person name="Kang I."/>
            <person name="Oh H.M."/>
            <person name="Lim S.I."/>
            <person name="Ferriera S."/>
            <person name="Giovannoni S.J."/>
            <person name="Cho J.C."/>
        </authorList>
    </citation>
    <scope>NUCLEOTIDE SEQUENCE [LARGE SCALE GENOMIC DNA]</scope>
    <source>
        <strain evidence="3 4">HTCC2506</strain>
    </source>
</reference>
<feature type="transmembrane region" description="Helical" evidence="1">
    <location>
        <begin position="233"/>
        <end position="254"/>
    </location>
</feature>
<feature type="transmembrane region" description="Helical" evidence="1">
    <location>
        <begin position="204"/>
        <end position="221"/>
    </location>
</feature>
<dbReference type="eggNOG" id="COG0697">
    <property type="taxonomic scope" value="Bacteria"/>
</dbReference>
<feature type="transmembrane region" description="Helical" evidence="1">
    <location>
        <begin position="180"/>
        <end position="198"/>
    </location>
</feature>
<dbReference type="EMBL" id="AATP01000009">
    <property type="protein sequence ID" value="EAU40252.1"/>
    <property type="molecule type" value="Genomic_DNA"/>
</dbReference>
<feature type="domain" description="EamA" evidence="2">
    <location>
        <begin position="61"/>
        <end position="194"/>
    </location>
</feature>
<sequence>MAIWVRLVVDRFSERPITKWNCGAHGVRRRRVAWNACLRRRESAMKSPADSANPSAETLRGIAILVAATAVFPLLDAGGKILINSYGVSAGEVALLRLLQQSLWMIPFMAMRGGAGMFRVSQPGLNLFRGALLGGAGILFFAALGFMPLADAVAVFMIAPMLQVLLAVPILRETIGWRRVLAIMIGFCGALIIIRPSYAVFGPLSLLPLATAFLVSLYIILSRFASRGDEPLAMMLYAGIGGSVTVAAIMIAALPLDVEILAWSWPEETAALWLILGIGAVGTIAHLLIVEAYSRAPAAALAPFSYAELVFAIFAGYVFFGDWPDGLKWIGMAVVVGAGLVVYLLERRSAKRFARMVVARTQ</sequence>
<keyword evidence="4" id="KW-1185">Reference proteome</keyword>
<accession>Q0FYQ6</accession>
<protein>
    <submittedName>
        <fullName evidence="3">Probable permease protein</fullName>
    </submittedName>
</protein>
<dbReference type="AlphaFoldDB" id="Q0FYQ6"/>
<evidence type="ECO:0000313" key="3">
    <source>
        <dbReference type="EMBL" id="EAU40252.1"/>
    </source>
</evidence>
<feature type="transmembrane region" description="Helical" evidence="1">
    <location>
        <begin position="127"/>
        <end position="146"/>
    </location>
</feature>
<dbReference type="PANTHER" id="PTHR22911:SF103">
    <property type="entry name" value="BLR2811 PROTEIN"/>
    <property type="match status" value="1"/>
</dbReference>
<feature type="transmembrane region" description="Helical" evidence="1">
    <location>
        <begin position="326"/>
        <end position="345"/>
    </location>
</feature>
<dbReference type="PANTHER" id="PTHR22911">
    <property type="entry name" value="ACYL-MALONYL CONDENSING ENZYME-RELATED"/>
    <property type="match status" value="1"/>
</dbReference>